<organism evidence="1 2">
    <name type="scientific">Callosobruchus maculatus</name>
    <name type="common">Southern cowpea weevil</name>
    <name type="synonym">Pulse bruchid</name>
    <dbReference type="NCBI Taxonomy" id="64391"/>
    <lineage>
        <taxon>Eukaryota</taxon>
        <taxon>Metazoa</taxon>
        <taxon>Ecdysozoa</taxon>
        <taxon>Arthropoda</taxon>
        <taxon>Hexapoda</taxon>
        <taxon>Insecta</taxon>
        <taxon>Pterygota</taxon>
        <taxon>Neoptera</taxon>
        <taxon>Endopterygota</taxon>
        <taxon>Coleoptera</taxon>
        <taxon>Polyphaga</taxon>
        <taxon>Cucujiformia</taxon>
        <taxon>Chrysomeloidea</taxon>
        <taxon>Chrysomelidae</taxon>
        <taxon>Bruchinae</taxon>
        <taxon>Bruchini</taxon>
        <taxon>Callosobruchus</taxon>
    </lineage>
</organism>
<dbReference type="Proteomes" id="UP000410492">
    <property type="component" value="Unassembled WGS sequence"/>
</dbReference>
<reference evidence="1 2" key="1">
    <citation type="submission" date="2019-01" db="EMBL/GenBank/DDBJ databases">
        <authorList>
            <person name="Sayadi A."/>
        </authorList>
    </citation>
    <scope>NUCLEOTIDE SEQUENCE [LARGE SCALE GENOMIC DNA]</scope>
</reference>
<evidence type="ECO:0000313" key="2">
    <source>
        <dbReference type="Proteomes" id="UP000410492"/>
    </source>
</evidence>
<gene>
    <name evidence="1" type="ORF">CALMAC_LOCUS5517</name>
</gene>
<accession>A0A653C2S7</accession>
<evidence type="ECO:0000313" key="1">
    <source>
        <dbReference type="EMBL" id="VEN41813.1"/>
    </source>
</evidence>
<protein>
    <submittedName>
        <fullName evidence="1">Uncharacterized protein</fullName>
    </submittedName>
</protein>
<dbReference type="AlphaFoldDB" id="A0A653C2S7"/>
<keyword evidence="2" id="KW-1185">Reference proteome</keyword>
<name>A0A653C2S7_CALMS</name>
<proteinExistence type="predicted"/>
<dbReference type="EMBL" id="CAACVG010006797">
    <property type="protein sequence ID" value="VEN41813.1"/>
    <property type="molecule type" value="Genomic_DNA"/>
</dbReference>
<sequence>MLYIYVSLSRYNLRGDCKKWVNEVIKKSSAELKDLFILSRCFQNLLPLYQRKKHEHRELVQKTKKKFFQNRITNTNNQVKEAWKVISEIGNKKVETTHLKIKNGSDIVEEPNLIASLLNDFCIQASLDLKHKINIAPLEFRVWKYLINCLLLYKNTLPSKSS</sequence>